<organism evidence="2 3">
    <name type="scientific">Phascolarctobacterium succinatutens</name>
    <dbReference type="NCBI Taxonomy" id="626940"/>
    <lineage>
        <taxon>Bacteria</taxon>
        <taxon>Bacillati</taxon>
        <taxon>Bacillota</taxon>
        <taxon>Negativicutes</taxon>
        <taxon>Acidaminococcales</taxon>
        <taxon>Acidaminococcaceae</taxon>
        <taxon>Phascolarctobacterium</taxon>
    </lineage>
</organism>
<gene>
    <name evidence="2" type="ORF">BHW43_03430</name>
</gene>
<dbReference type="Pfam" id="PF07796">
    <property type="entry name" value="DUF1638"/>
    <property type="match status" value="1"/>
</dbReference>
<dbReference type="STRING" id="626940.BHW43_03430"/>
<sequence length="223" mass="24812">MGKRAIYSCITLQKELENTINKIGFDGKVTYLNVALHSNPQKMHETLQRIIDENTEAEEIVICVSGCGKATCDLKATTCPIAVPRTMDCIDVLLTGSGIKRPDGAIFITKSWMNFMKNSTIDYAKLVQERGQAEAETFLKQLYKGFTDFYIIDTGTYDLQEVEAYIMPLVKLLGGTLTRLPGPYKVLEKLVSGKYDDSVIAIPKSGTLSIHEFDGLRPCTIKK</sequence>
<proteinExistence type="predicted"/>
<dbReference type="Proteomes" id="UP000186777">
    <property type="component" value="Unassembled WGS sequence"/>
</dbReference>
<evidence type="ECO:0000259" key="1">
    <source>
        <dbReference type="Pfam" id="PF07796"/>
    </source>
</evidence>
<evidence type="ECO:0000313" key="3">
    <source>
        <dbReference type="Proteomes" id="UP000186777"/>
    </source>
</evidence>
<accession>A0A1Q6R7Z8</accession>
<evidence type="ECO:0000313" key="2">
    <source>
        <dbReference type="EMBL" id="OLA38481.1"/>
    </source>
</evidence>
<dbReference type="EMBL" id="MNTG01000016">
    <property type="protein sequence ID" value="OLA38481.1"/>
    <property type="molecule type" value="Genomic_DNA"/>
</dbReference>
<feature type="domain" description="DUF1638" evidence="1">
    <location>
        <begin position="32"/>
        <end position="190"/>
    </location>
</feature>
<name>A0A1Q6R7Z8_9FIRM</name>
<dbReference type="AlphaFoldDB" id="A0A1Q6R7Z8"/>
<dbReference type="InterPro" id="IPR012437">
    <property type="entry name" value="DUF1638"/>
</dbReference>
<dbReference type="RefSeq" id="WP_303679524.1">
    <property type="nucleotide sequence ID" value="NZ_DAWEIQ010000170.1"/>
</dbReference>
<protein>
    <recommendedName>
        <fullName evidence="1">DUF1638 domain-containing protein</fullName>
    </recommendedName>
</protein>
<comment type="caution">
    <text evidence="2">The sequence shown here is derived from an EMBL/GenBank/DDBJ whole genome shotgun (WGS) entry which is preliminary data.</text>
</comment>
<reference evidence="2 3" key="1">
    <citation type="journal article" date="2016" name="Nat. Biotechnol.">
        <title>Measurement of bacterial replication rates in microbial communities.</title>
        <authorList>
            <person name="Brown C.T."/>
            <person name="Olm M.R."/>
            <person name="Thomas B.C."/>
            <person name="Banfield J.F."/>
        </authorList>
    </citation>
    <scope>NUCLEOTIDE SEQUENCE [LARGE SCALE GENOMIC DNA]</scope>
    <source>
        <strain evidence="2">46_33</strain>
    </source>
</reference>